<comment type="caution">
    <text evidence="1">The sequence shown here is derived from an EMBL/GenBank/DDBJ whole genome shotgun (WGS) entry which is preliminary data.</text>
</comment>
<reference evidence="1" key="1">
    <citation type="submission" date="2024-12" db="EMBL/GenBank/DDBJ databases">
        <title>Comparative genomics and development of molecular markers within Purpureocillium lilacinum and among Purpureocillium species.</title>
        <authorList>
            <person name="Yeh Z.-Y."/>
            <person name="Ni N.-T."/>
            <person name="Lo P.-H."/>
            <person name="Mushyakhwo K."/>
            <person name="Lin C.-F."/>
            <person name="Nai Y.-S."/>
        </authorList>
    </citation>
    <scope>NUCLEOTIDE SEQUENCE</scope>
    <source>
        <strain evidence="1">NCHU-NPUST-175</strain>
    </source>
</reference>
<name>A0ACC4DWG4_PURLI</name>
<protein>
    <submittedName>
        <fullName evidence="1">Uncharacterized protein</fullName>
    </submittedName>
</protein>
<keyword evidence="2" id="KW-1185">Reference proteome</keyword>
<organism evidence="1 2">
    <name type="scientific">Purpureocillium lilacinum</name>
    <name type="common">Paecilomyces lilacinus</name>
    <dbReference type="NCBI Taxonomy" id="33203"/>
    <lineage>
        <taxon>Eukaryota</taxon>
        <taxon>Fungi</taxon>
        <taxon>Dikarya</taxon>
        <taxon>Ascomycota</taxon>
        <taxon>Pezizomycotina</taxon>
        <taxon>Sordariomycetes</taxon>
        <taxon>Hypocreomycetidae</taxon>
        <taxon>Hypocreales</taxon>
        <taxon>Ophiocordycipitaceae</taxon>
        <taxon>Purpureocillium</taxon>
    </lineage>
</organism>
<gene>
    <name evidence="1" type="ORF">ACCO45_005796</name>
</gene>
<dbReference type="EMBL" id="JBGNUJ010000004">
    <property type="protein sequence ID" value="KAL3960679.1"/>
    <property type="molecule type" value="Genomic_DNA"/>
</dbReference>
<sequence length="902" mass="95581">MQLIRRWFCALAARRRQRNAGSRARADVLDNSQQMGASPKYLSTFPVFNPSFNLQASTTPRSPTLGMCVAPPKSCTLPDAESMMFQDKPEIHGGRRASRERSYTALRDLVLVQQERFETPDRLQTLRCEPLRRPNYSGASSQPAGSALLVPDVLAVLEEQAAGQGGPPIGDDALSSATCAHRRAQSAQAETRLYTFALTPSPYLNTFSELNGLFTARAATSFQKSHYESARDSPVKARPLSVVAAQFKMASHDEVPGDVILIDSSEEEDFVKGRKRARASAHQSPARSESSSLSSAPSSKRLRLSSPVRGDSSGSEEGEIGESHSAQRRSPGEVSETSRLQAGGQQLQAPVVPQAAPAGAFTASATARQPGGPETAGSVQAQAAPAQNADAAQSAVPDDVSEATSDLPSGVFMPDDAHYWILDSRSFKLPALPKTRAGSWPSRLKDWAHVFVEHNIDQADSLTSQLIVAAYAYYLDNHSGLKLAKRKAAKQAAKQAEESGALAKQLEMTRTTAKAKRRRLAASKAPAEASFPQHSTPSAGSNAEAQPPQQSQQANGDVTKPAAASLPVAPVLTSAEELALQRRYFPSADDPSNVCLTCACEGHTSANCPNTHCKFCLDTGHWDAWPPGDNCTAKVKVTEDDGLVCAYCSATDHLENHCLTLWRTFRGGPEVTKKVASVPVSCAICGGKEHYLSDCSSRQYPANPSYSLATREKYTDRESNTLSIEDAAAADRRANGTATQGPDLRIRGHSGRSTIIHYAESDDSDTEFLGNRLVKKPTGVGQMRMSSNIRMPGGGANGGSNGGNRNQRGQPGPPGAPSGPQSSNSQSRQPGSSLPPRPPAPSRGGAPARGGSSRGGYYNMPPPPGLSGSRSQGENRGGRGGRGGRAGGGGGKGRGRGRGRAK</sequence>
<accession>A0ACC4DWG4</accession>
<proteinExistence type="predicted"/>
<dbReference type="Proteomes" id="UP001638806">
    <property type="component" value="Unassembled WGS sequence"/>
</dbReference>
<evidence type="ECO:0000313" key="2">
    <source>
        <dbReference type="Proteomes" id="UP001638806"/>
    </source>
</evidence>
<evidence type="ECO:0000313" key="1">
    <source>
        <dbReference type="EMBL" id="KAL3960679.1"/>
    </source>
</evidence>